<name>A0A183FD00_HELPZ</name>
<keyword evidence="2" id="KW-1185">Reference proteome</keyword>
<dbReference type="Proteomes" id="UP000050761">
    <property type="component" value="Unassembled WGS sequence"/>
</dbReference>
<proteinExistence type="predicted"/>
<reference evidence="1 2" key="1">
    <citation type="submission" date="2018-11" db="EMBL/GenBank/DDBJ databases">
        <authorList>
            <consortium name="Pathogen Informatics"/>
        </authorList>
    </citation>
    <scope>NUCLEOTIDE SEQUENCE [LARGE SCALE GENOMIC DNA]</scope>
</reference>
<reference evidence="3" key="2">
    <citation type="submission" date="2019-09" db="UniProtKB">
        <authorList>
            <consortium name="WormBaseParasite"/>
        </authorList>
    </citation>
    <scope>IDENTIFICATION</scope>
</reference>
<evidence type="ECO:0000313" key="2">
    <source>
        <dbReference type="Proteomes" id="UP000050761"/>
    </source>
</evidence>
<evidence type="ECO:0000313" key="3">
    <source>
        <dbReference type="WBParaSite" id="HPBE_0000404301-mRNA-1"/>
    </source>
</evidence>
<dbReference type="WBParaSite" id="HPBE_0000404301-mRNA-1">
    <property type="protein sequence ID" value="HPBE_0000404301-mRNA-1"/>
    <property type="gene ID" value="HPBE_0000404301"/>
</dbReference>
<accession>A0A183FD00</accession>
<sequence length="79" mass="8997">MADDDDADRLLFYQCTVVWWILVSRRDRGWAVAALDAGEKWRREGANSPHTKSLTLAQKLESASRIALQGDIDVKLQMH</sequence>
<protein>
    <submittedName>
        <fullName evidence="3">DUF982 domain-containing protein</fullName>
    </submittedName>
</protein>
<dbReference type="EMBL" id="UZAH01025268">
    <property type="protein sequence ID" value="VDO59869.1"/>
    <property type="molecule type" value="Genomic_DNA"/>
</dbReference>
<dbReference type="AlphaFoldDB" id="A0A183FD00"/>
<accession>A0A3P7X137</accession>
<gene>
    <name evidence="1" type="ORF">HPBE_LOCUS4044</name>
</gene>
<organism evidence="2 3">
    <name type="scientific">Heligmosomoides polygyrus</name>
    <name type="common">Parasitic roundworm</name>
    <dbReference type="NCBI Taxonomy" id="6339"/>
    <lineage>
        <taxon>Eukaryota</taxon>
        <taxon>Metazoa</taxon>
        <taxon>Ecdysozoa</taxon>
        <taxon>Nematoda</taxon>
        <taxon>Chromadorea</taxon>
        <taxon>Rhabditida</taxon>
        <taxon>Rhabditina</taxon>
        <taxon>Rhabditomorpha</taxon>
        <taxon>Strongyloidea</taxon>
        <taxon>Heligmosomidae</taxon>
        <taxon>Heligmosomoides</taxon>
    </lineage>
</organism>
<evidence type="ECO:0000313" key="1">
    <source>
        <dbReference type="EMBL" id="VDO59869.1"/>
    </source>
</evidence>